<evidence type="ECO:0000259" key="7">
    <source>
        <dbReference type="PROSITE" id="PS50164"/>
    </source>
</evidence>
<dbReference type="EMBL" id="PFQN01000044">
    <property type="protein sequence ID" value="PJC76313.1"/>
    <property type="molecule type" value="Genomic_DNA"/>
</dbReference>
<evidence type="ECO:0000256" key="1">
    <source>
        <dbReference type="ARBA" id="ARBA00022490"/>
    </source>
</evidence>
<dbReference type="CDD" id="cd10434">
    <property type="entry name" value="GIY-YIG_UvrC_Cho"/>
    <property type="match status" value="1"/>
</dbReference>
<feature type="domain" description="UvrC family homology region profile" evidence="8">
    <location>
        <begin position="262"/>
        <end position="348"/>
    </location>
</feature>
<keyword evidence="1" id="KW-0963">Cytoplasm</keyword>
<dbReference type="InterPro" id="IPR038476">
    <property type="entry name" value="UvrC_RNase_H_dom_sf"/>
</dbReference>
<accession>A0A2M8GGK3</accession>
<dbReference type="SMART" id="SM00465">
    <property type="entry name" value="GIYc"/>
    <property type="match status" value="1"/>
</dbReference>
<dbReference type="GO" id="GO:0009380">
    <property type="term" value="C:excinuclease repair complex"/>
    <property type="evidence" value="ECO:0007669"/>
    <property type="project" value="TreeGrafter"/>
</dbReference>
<evidence type="ECO:0000256" key="4">
    <source>
        <dbReference type="ARBA" id="ARBA00022881"/>
    </source>
</evidence>
<dbReference type="GO" id="GO:0006289">
    <property type="term" value="P:nucleotide-excision repair"/>
    <property type="evidence" value="ECO:0007669"/>
    <property type="project" value="InterPro"/>
</dbReference>
<evidence type="ECO:0000256" key="3">
    <source>
        <dbReference type="ARBA" id="ARBA00022769"/>
    </source>
</evidence>
<gene>
    <name evidence="9" type="ORF">CO010_02920</name>
</gene>
<sequence>MMSLKEKLKQLTKKPGVYIFKNSAGHIIYIGKALSLKNRVSSYFKQKHTDPKTLELVSQINDLQTIEVNSGFEALLLEAKLIKQHKPKYNIQAKDGKSYLYIIISKEFPNRISASRSPEKEQDLLAWYGPFPSGREVQEILKVVRRIFPFRSCANLPKRVCLYHHLKLCPGVCVFPNNNYQKTILCIRQMLSGKTGNLIKSLEKEMKSFAKATDFEKAGEIKFKIDSLQRLTQGWKNIPKDSQYLAKGIEEIKGILIKYGGINLLAVNKIEGYDVSNLGNQIIVGSMVAFSRGEPDKSQYRKFNLKYNLNFQDDPEGIKQIVRRRLNHPEWILPQVVLIDGGKTQIASGFSALKEKGLENQIALLGLTKEEEILIIPQIRSRSISSWKRLRLARNSEALQVLQHVRDESHRFAQKYYKKIHNKNFLK</sequence>
<evidence type="ECO:0000313" key="10">
    <source>
        <dbReference type="Proteomes" id="UP000230384"/>
    </source>
</evidence>
<dbReference type="Pfam" id="PF08459">
    <property type="entry name" value="UvrC_RNaseH_dom"/>
    <property type="match status" value="1"/>
</dbReference>
<reference evidence="10" key="1">
    <citation type="submission" date="2017-09" db="EMBL/GenBank/DDBJ databases">
        <title>Depth-based differentiation of microbial function through sediment-hosted aquifers and enrichment of novel symbionts in the deep terrestrial subsurface.</title>
        <authorList>
            <person name="Probst A.J."/>
            <person name="Ladd B."/>
            <person name="Jarett J.K."/>
            <person name="Geller-Mcgrath D.E."/>
            <person name="Sieber C.M.K."/>
            <person name="Emerson J.B."/>
            <person name="Anantharaman K."/>
            <person name="Thomas B.C."/>
            <person name="Malmstrom R."/>
            <person name="Stieglmeier M."/>
            <person name="Klingl A."/>
            <person name="Woyke T."/>
            <person name="Ryan C.M."/>
            <person name="Banfield J.F."/>
        </authorList>
    </citation>
    <scope>NUCLEOTIDE SEQUENCE [LARGE SCALE GENOMIC DNA]</scope>
</reference>
<evidence type="ECO:0000259" key="8">
    <source>
        <dbReference type="PROSITE" id="PS50165"/>
    </source>
</evidence>
<dbReference type="FunFam" id="3.40.1440.10:FF:000001">
    <property type="entry name" value="UvrABC system protein C"/>
    <property type="match status" value="1"/>
</dbReference>
<dbReference type="AlphaFoldDB" id="A0A2M8GGK3"/>
<dbReference type="InterPro" id="IPR001943">
    <property type="entry name" value="UVR_dom"/>
</dbReference>
<evidence type="ECO:0000313" key="9">
    <source>
        <dbReference type="EMBL" id="PJC76313.1"/>
    </source>
</evidence>
<dbReference type="InterPro" id="IPR001162">
    <property type="entry name" value="UvrC_RNase_H_dom"/>
</dbReference>
<dbReference type="InterPro" id="IPR035901">
    <property type="entry name" value="GIY-YIG_endonuc_sf"/>
</dbReference>
<dbReference type="Pfam" id="PF02151">
    <property type="entry name" value="UVR"/>
    <property type="match status" value="1"/>
</dbReference>
<dbReference type="PANTHER" id="PTHR30562">
    <property type="entry name" value="UVRC/OXIDOREDUCTASE"/>
    <property type="match status" value="1"/>
</dbReference>
<name>A0A2M8GGK3_9BACT</name>
<keyword evidence="4" id="KW-0267">Excision nuclease</keyword>
<evidence type="ECO:0008006" key="11">
    <source>
        <dbReference type="Google" id="ProtNLM"/>
    </source>
</evidence>
<evidence type="ECO:0000256" key="2">
    <source>
        <dbReference type="ARBA" id="ARBA00022763"/>
    </source>
</evidence>
<protein>
    <recommendedName>
        <fullName evidence="11">Excinuclease ABC subunit C</fullName>
    </recommendedName>
</protein>
<dbReference type="InterPro" id="IPR047296">
    <property type="entry name" value="GIY-YIG_UvrC_Cho"/>
</dbReference>
<evidence type="ECO:0000259" key="6">
    <source>
        <dbReference type="PROSITE" id="PS50151"/>
    </source>
</evidence>
<dbReference type="GO" id="GO:0009381">
    <property type="term" value="F:excinuclease ABC activity"/>
    <property type="evidence" value="ECO:0007669"/>
    <property type="project" value="InterPro"/>
</dbReference>
<dbReference type="Gene3D" id="4.10.860.10">
    <property type="entry name" value="UVR domain"/>
    <property type="match status" value="1"/>
</dbReference>
<feature type="domain" description="UVR" evidence="6">
    <location>
        <begin position="196"/>
        <end position="231"/>
    </location>
</feature>
<dbReference type="PANTHER" id="PTHR30562:SF1">
    <property type="entry name" value="UVRABC SYSTEM PROTEIN C"/>
    <property type="match status" value="1"/>
</dbReference>
<feature type="domain" description="GIY-YIG" evidence="7">
    <location>
        <begin position="13"/>
        <end position="91"/>
    </location>
</feature>
<dbReference type="PROSITE" id="PS50151">
    <property type="entry name" value="UVR"/>
    <property type="match status" value="1"/>
</dbReference>
<dbReference type="PROSITE" id="PS50164">
    <property type="entry name" value="GIY_YIG"/>
    <property type="match status" value="1"/>
</dbReference>
<organism evidence="9 10">
    <name type="scientific">Candidatus Shapirobacteria bacterium CG_4_8_14_3_um_filter_39_11</name>
    <dbReference type="NCBI Taxonomy" id="1974875"/>
    <lineage>
        <taxon>Bacteria</taxon>
        <taxon>Candidatus Shapironibacteriota</taxon>
    </lineage>
</organism>
<dbReference type="Gene3D" id="3.40.1440.10">
    <property type="entry name" value="GIY-YIG endonuclease"/>
    <property type="match status" value="1"/>
</dbReference>
<keyword evidence="5" id="KW-0234">DNA repair</keyword>
<dbReference type="PROSITE" id="PS50165">
    <property type="entry name" value="UVRC"/>
    <property type="match status" value="1"/>
</dbReference>
<dbReference type="Gene3D" id="3.30.420.340">
    <property type="entry name" value="UvrC, RNAse H endonuclease domain"/>
    <property type="match status" value="1"/>
</dbReference>
<dbReference type="SUPFAM" id="SSF46600">
    <property type="entry name" value="C-terminal UvrC-binding domain of UvrB"/>
    <property type="match status" value="1"/>
</dbReference>
<keyword evidence="3" id="KW-0228">DNA excision</keyword>
<keyword evidence="2" id="KW-0227">DNA damage</keyword>
<proteinExistence type="predicted"/>
<evidence type="ECO:0000256" key="5">
    <source>
        <dbReference type="ARBA" id="ARBA00023204"/>
    </source>
</evidence>
<dbReference type="InterPro" id="IPR050066">
    <property type="entry name" value="UvrABC_protein_C"/>
</dbReference>
<dbReference type="Proteomes" id="UP000230384">
    <property type="component" value="Unassembled WGS sequence"/>
</dbReference>
<dbReference type="InterPro" id="IPR036876">
    <property type="entry name" value="UVR_dom_sf"/>
</dbReference>
<dbReference type="Pfam" id="PF01541">
    <property type="entry name" value="GIY-YIG"/>
    <property type="match status" value="1"/>
</dbReference>
<dbReference type="InterPro" id="IPR000305">
    <property type="entry name" value="GIY-YIG_endonuc"/>
</dbReference>
<dbReference type="SUPFAM" id="SSF82771">
    <property type="entry name" value="GIY-YIG endonuclease"/>
    <property type="match status" value="1"/>
</dbReference>
<comment type="caution">
    <text evidence="9">The sequence shown here is derived from an EMBL/GenBank/DDBJ whole genome shotgun (WGS) entry which is preliminary data.</text>
</comment>